<dbReference type="InterPro" id="IPR008984">
    <property type="entry name" value="SMAD_FHA_dom_sf"/>
</dbReference>
<proteinExistence type="predicted"/>
<keyword evidence="1" id="KW-0597">Phosphoprotein</keyword>
<sequence>MQGTGALTCRVCGSELFEGAIFCGECGSAVEATPYLRRPVDDNRPTDTQVVTASVLRTISESAARRKAAAPTPAVIEPSALPDQGDLSTPVPTWVLAASTGERVIVAGSGLVGRKPAAVPGESFDQLIALADPGRSVSKTHLEFGVEGDELWVLDRFSSNGTAIIGADGLRRECEPGRRYRVARGSRVELGDQYLIVG</sequence>
<dbReference type="InterPro" id="IPR000253">
    <property type="entry name" value="FHA_dom"/>
</dbReference>
<reference evidence="3" key="1">
    <citation type="journal article" date="2014" name="Int. J. Syst. Evol. Microbiol.">
        <title>Complete genome of a new Firmicutes species belonging to the dominant human colonic microbiota ('Ruminococcus bicirculans') reveals two chromosomes and a selective capacity to utilize plant glucans.</title>
        <authorList>
            <consortium name="NISC Comparative Sequencing Program"/>
            <person name="Wegmann U."/>
            <person name="Louis P."/>
            <person name="Goesmann A."/>
            <person name="Henrissat B."/>
            <person name="Duncan S.H."/>
            <person name="Flint H.J."/>
        </authorList>
    </citation>
    <scope>NUCLEOTIDE SEQUENCE</scope>
    <source>
        <strain evidence="3">JCM 17590</strain>
    </source>
</reference>
<feature type="domain" description="FHA" evidence="2">
    <location>
        <begin position="110"/>
        <end position="164"/>
    </location>
</feature>
<reference evidence="3" key="2">
    <citation type="submission" date="2023-12" db="EMBL/GenBank/DDBJ databases">
        <authorList>
            <person name="Sun Q."/>
            <person name="Inoue M."/>
        </authorList>
    </citation>
    <scope>NUCLEOTIDE SEQUENCE</scope>
    <source>
        <strain evidence="3">JCM 17590</strain>
    </source>
</reference>
<name>A0ABP7ZMM3_9MICO</name>
<dbReference type="PROSITE" id="PS50006">
    <property type="entry name" value="FHA_DOMAIN"/>
    <property type="match status" value="1"/>
</dbReference>
<organism evidence="3 4">
    <name type="scientific">Gryllotalpicola daejeonensis</name>
    <dbReference type="NCBI Taxonomy" id="993087"/>
    <lineage>
        <taxon>Bacteria</taxon>
        <taxon>Bacillati</taxon>
        <taxon>Actinomycetota</taxon>
        <taxon>Actinomycetes</taxon>
        <taxon>Micrococcales</taxon>
        <taxon>Microbacteriaceae</taxon>
        <taxon>Gryllotalpicola</taxon>
    </lineage>
</organism>
<comment type="caution">
    <text evidence="3">The sequence shown here is derived from an EMBL/GenBank/DDBJ whole genome shotgun (WGS) entry which is preliminary data.</text>
</comment>
<gene>
    <name evidence="3" type="ORF">GCM10022286_26990</name>
</gene>
<protein>
    <recommendedName>
        <fullName evidence="2">FHA domain-containing protein</fullName>
    </recommendedName>
</protein>
<dbReference type="RefSeq" id="WP_344792401.1">
    <property type="nucleotide sequence ID" value="NZ_BAABBV010000002.1"/>
</dbReference>
<dbReference type="Proteomes" id="UP001415169">
    <property type="component" value="Unassembled WGS sequence"/>
</dbReference>
<evidence type="ECO:0000313" key="4">
    <source>
        <dbReference type="Proteomes" id="UP001415169"/>
    </source>
</evidence>
<dbReference type="Gene3D" id="2.60.200.20">
    <property type="match status" value="1"/>
</dbReference>
<accession>A0ABP7ZMM3</accession>
<evidence type="ECO:0000256" key="1">
    <source>
        <dbReference type="ARBA" id="ARBA00022553"/>
    </source>
</evidence>
<dbReference type="EMBL" id="BAABBV010000002">
    <property type="protein sequence ID" value="GAA4164778.1"/>
    <property type="molecule type" value="Genomic_DNA"/>
</dbReference>
<evidence type="ECO:0000313" key="3">
    <source>
        <dbReference type="EMBL" id="GAA4164778.1"/>
    </source>
</evidence>
<keyword evidence="4" id="KW-1185">Reference proteome</keyword>
<evidence type="ECO:0000259" key="2">
    <source>
        <dbReference type="PROSITE" id="PS50006"/>
    </source>
</evidence>
<dbReference type="SUPFAM" id="SSF49879">
    <property type="entry name" value="SMAD/FHA domain"/>
    <property type="match status" value="1"/>
</dbReference>